<feature type="compositionally biased region" description="Polar residues" evidence="1">
    <location>
        <begin position="414"/>
        <end position="427"/>
    </location>
</feature>
<gene>
    <name evidence="3" type="ORF">Q8A49_06085</name>
</gene>
<dbReference type="EMBL" id="JAUUCC010000010">
    <property type="protein sequence ID" value="MEE2050065.1"/>
    <property type="molecule type" value="Genomic_DNA"/>
</dbReference>
<evidence type="ECO:0000259" key="2">
    <source>
        <dbReference type="Pfam" id="PF12307"/>
    </source>
</evidence>
<protein>
    <submittedName>
        <fullName evidence="3">DUF3631 domain-containing protein</fullName>
    </submittedName>
</protein>
<evidence type="ECO:0000256" key="1">
    <source>
        <dbReference type="SAM" id="MobiDB-lite"/>
    </source>
</evidence>
<evidence type="ECO:0000313" key="3">
    <source>
        <dbReference type="EMBL" id="MEE2050065.1"/>
    </source>
</evidence>
<organism evidence="3 4">
    <name type="scientific">Nocardiopsis tropica</name>
    <dbReference type="NCBI Taxonomy" id="109330"/>
    <lineage>
        <taxon>Bacteria</taxon>
        <taxon>Bacillati</taxon>
        <taxon>Actinomycetota</taxon>
        <taxon>Actinomycetes</taxon>
        <taxon>Streptosporangiales</taxon>
        <taxon>Nocardiopsidaceae</taxon>
        <taxon>Nocardiopsis</taxon>
    </lineage>
</organism>
<feature type="domain" description="DUF3631" evidence="2">
    <location>
        <begin position="190"/>
        <end position="373"/>
    </location>
</feature>
<reference evidence="3 4" key="1">
    <citation type="submission" date="2023-07" db="EMBL/GenBank/DDBJ databases">
        <authorList>
            <person name="Girao M."/>
            <person name="Carvalho M.F."/>
        </authorList>
    </citation>
    <scope>NUCLEOTIDE SEQUENCE [LARGE SCALE GENOMIC DNA]</scope>
    <source>
        <strain evidence="3 4">66/93</strain>
    </source>
</reference>
<proteinExistence type="predicted"/>
<dbReference type="RefSeq" id="WP_330157306.1">
    <property type="nucleotide sequence ID" value="NZ_BAAAJA010000018.1"/>
</dbReference>
<accession>A0ABU7KL97</accession>
<comment type="caution">
    <text evidence="3">The sequence shown here is derived from an EMBL/GenBank/DDBJ whole genome shotgun (WGS) entry which is preliminary data.</text>
</comment>
<dbReference type="Proteomes" id="UP001348641">
    <property type="component" value="Unassembled WGS sequence"/>
</dbReference>
<feature type="compositionally biased region" description="Polar residues" evidence="1">
    <location>
        <begin position="394"/>
        <end position="405"/>
    </location>
</feature>
<sequence>MTAAVEYTLGDLDQGDTLSGLLDEVHEAFTRYVVLPTAEAVDALALWCAATHAQAAADHAPRLVIKAPEKRCGKSRCLDIVEALSFKPIVAVNATPAAIFRSIEAEEPPTLIFDEADTIFPAKGGKVAEQNEELRGLLNAGHQRGRPARRVVGKGTEQTVAEFPTFAMAALAGIGSMPDTIEDRAVVITMRRRAPGEHVAKFRYRRDQLPLHALRERLGDVIATHLDALGDAEPDMPVEDRAADTWEPLIALADAAGGAWPGRARQAAKTLTSAQDADGTTSVGVRLLTDCRAVFADMGHPTAVKSAALVEGLKRISEAPWAEWGRDGLTARKLADLLAEYDIRSSNIDFAPGRTDRAKGYLRLKFSDAWARYCAPEQADTAPAGESDPYQPYQGHQPSSDQVRQNGLARNDPYQENSRTTLTSANDVGTAGTAQGEEPTTNTCRTPGCDTRVALDLYPNGHCFPHQPLTA</sequence>
<dbReference type="InterPro" id="IPR022081">
    <property type="entry name" value="DUF3631"/>
</dbReference>
<evidence type="ECO:0000313" key="4">
    <source>
        <dbReference type="Proteomes" id="UP001348641"/>
    </source>
</evidence>
<feature type="region of interest" description="Disordered" evidence="1">
    <location>
        <begin position="380"/>
        <end position="447"/>
    </location>
</feature>
<name>A0ABU7KL97_9ACTN</name>
<dbReference type="Pfam" id="PF12307">
    <property type="entry name" value="DUF3631"/>
    <property type="match status" value="1"/>
</dbReference>